<evidence type="ECO:0000313" key="6">
    <source>
        <dbReference type="EMBL" id="HER95180.1"/>
    </source>
</evidence>
<gene>
    <name evidence="6" type="primary">flgA</name>
    <name evidence="6" type="ORF">ENO59_01460</name>
</gene>
<dbReference type="Pfam" id="PF13144">
    <property type="entry name" value="ChapFlgA"/>
    <property type="match status" value="1"/>
</dbReference>
<comment type="subcellular location">
    <subcellularLocation>
        <location evidence="1 4">Periplasm</location>
    </subcellularLocation>
</comment>
<protein>
    <recommendedName>
        <fullName evidence="4">Flagella basal body P-ring formation protein FlgA</fullName>
    </recommendedName>
</protein>
<comment type="similarity">
    <text evidence="4">Belongs to the FlgA family.</text>
</comment>
<comment type="function">
    <text evidence="4">Involved in the assembly process of the P-ring formation. It may associate with FlgF on the rod constituting a structure essential for the P-ring assembly or may act as a modulator protein for the P-ring assembly.</text>
</comment>
<dbReference type="SMART" id="SM00858">
    <property type="entry name" value="SAF"/>
    <property type="match status" value="1"/>
</dbReference>
<organism evidence="6">
    <name type="scientific">Rhodothermus marinus</name>
    <name type="common">Rhodothermus obamensis</name>
    <dbReference type="NCBI Taxonomy" id="29549"/>
    <lineage>
        <taxon>Bacteria</taxon>
        <taxon>Pseudomonadati</taxon>
        <taxon>Rhodothermota</taxon>
        <taxon>Rhodothermia</taxon>
        <taxon>Rhodothermales</taxon>
        <taxon>Rhodothermaceae</taxon>
        <taxon>Rhodothermus</taxon>
    </lineage>
</organism>
<dbReference type="GO" id="GO:0042597">
    <property type="term" value="C:periplasmic space"/>
    <property type="evidence" value="ECO:0007669"/>
    <property type="project" value="UniProtKB-SubCell"/>
</dbReference>
<evidence type="ECO:0000259" key="5">
    <source>
        <dbReference type="SMART" id="SM00858"/>
    </source>
</evidence>
<feature type="signal peptide" evidence="4">
    <location>
        <begin position="1"/>
        <end position="20"/>
    </location>
</feature>
<sequence>MKRALPISVALWTLMGPAIASDPIDTRLLVAADSLLAAAFPTLHGHLKASLMRYQVTASGPLQLRLPPTTKDPIGHLQVDVWVADAQQLWRKVGWALFFVARYDSVVVARRTLQRGDNVSGADLAIVWQETTRLRTPPLSPQQLRQLQMQGPLEAMRRITAGEVLRADDLKPPRAAATGETVWMRYRRGALELLLRCQARMPGYVGDEIELYAPQTQATYRARLTAPGWAEWIATLQASR</sequence>
<dbReference type="AlphaFoldDB" id="A0A7V2F6D6"/>
<keyword evidence="6" id="KW-0282">Flagellum</keyword>
<dbReference type="PANTHER" id="PTHR36307">
    <property type="entry name" value="FLAGELLA BASAL BODY P-RING FORMATION PROTEIN FLGA"/>
    <property type="match status" value="1"/>
</dbReference>
<dbReference type="CDD" id="cd11614">
    <property type="entry name" value="SAF_CpaB_FlgA_like"/>
    <property type="match status" value="1"/>
</dbReference>
<dbReference type="PANTHER" id="PTHR36307:SF1">
    <property type="entry name" value="FLAGELLA BASAL BODY P-RING FORMATION PROTEIN FLGA"/>
    <property type="match status" value="1"/>
</dbReference>
<keyword evidence="6" id="KW-0969">Cilium</keyword>
<dbReference type="GO" id="GO:0044780">
    <property type="term" value="P:bacterial-type flagellum assembly"/>
    <property type="evidence" value="ECO:0007669"/>
    <property type="project" value="InterPro"/>
</dbReference>
<feature type="chain" id="PRO_5031601616" description="Flagella basal body P-ring formation protein FlgA" evidence="4">
    <location>
        <begin position="21"/>
        <end position="240"/>
    </location>
</feature>
<evidence type="ECO:0000256" key="3">
    <source>
        <dbReference type="ARBA" id="ARBA00022764"/>
    </source>
</evidence>
<name>A0A7V2F6D6_RHOMR</name>
<evidence type="ECO:0000256" key="2">
    <source>
        <dbReference type="ARBA" id="ARBA00022729"/>
    </source>
</evidence>
<dbReference type="InterPro" id="IPR039246">
    <property type="entry name" value="Flagellar_FlgA"/>
</dbReference>
<dbReference type="InterPro" id="IPR013974">
    <property type="entry name" value="SAF"/>
</dbReference>
<evidence type="ECO:0000256" key="1">
    <source>
        <dbReference type="ARBA" id="ARBA00004418"/>
    </source>
</evidence>
<dbReference type="Gene3D" id="3.90.1210.10">
    <property type="entry name" value="Antifreeze-like/N-acetylneuraminic acid synthase C-terminal domain"/>
    <property type="match status" value="1"/>
</dbReference>
<dbReference type="NCBIfam" id="TIGR03170">
    <property type="entry name" value="flgA_cterm"/>
    <property type="match status" value="1"/>
</dbReference>
<keyword evidence="4" id="KW-1005">Bacterial flagellum biogenesis</keyword>
<accession>A0A7V2F6D6</accession>
<feature type="domain" description="SAF" evidence="5">
    <location>
        <begin position="104"/>
        <end position="171"/>
    </location>
</feature>
<keyword evidence="3 4" id="KW-0574">Periplasm</keyword>
<evidence type="ECO:0000256" key="4">
    <source>
        <dbReference type="RuleBase" id="RU362063"/>
    </source>
</evidence>
<reference evidence="6" key="1">
    <citation type="journal article" date="2020" name="mSystems">
        <title>Genome- and Community-Level Interaction Insights into Carbon Utilization and Element Cycling Functions of Hydrothermarchaeota in Hydrothermal Sediment.</title>
        <authorList>
            <person name="Zhou Z."/>
            <person name="Liu Y."/>
            <person name="Xu W."/>
            <person name="Pan J."/>
            <person name="Luo Z.H."/>
            <person name="Li M."/>
        </authorList>
    </citation>
    <scope>NUCLEOTIDE SEQUENCE [LARGE SCALE GENOMIC DNA]</scope>
    <source>
        <strain evidence="6">SpSt-143</strain>
    </source>
</reference>
<keyword evidence="6" id="KW-0966">Cell projection</keyword>
<proteinExistence type="inferred from homology"/>
<dbReference type="InterPro" id="IPR017585">
    <property type="entry name" value="SAF_FlgA"/>
</dbReference>
<comment type="caution">
    <text evidence="6">The sequence shown here is derived from an EMBL/GenBank/DDBJ whole genome shotgun (WGS) entry which is preliminary data.</text>
</comment>
<dbReference type="EMBL" id="DSGB01000002">
    <property type="protein sequence ID" value="HER95180.1"/>
    <property type="molecule type" value="Genomic_DNA"/>
</dbReference>
<keyword evidence="2 4" id="KW-0732">Signal</keyword>